<name>A0A7M1WCG7_VIBPH</name>
<dbReference type="InterPro" id="IPR028098">
    <property type="entry name" value="Glyco_trans_4-like_N"/>
</dbReference>
<keyword evidence="3" id="KW-0328">Glycosyltransferase</keyword>
<sequence length="380" mass="43037">MKKTKILYVVSTLKRCGPNNQLFNIINNLDKNRFSPHVLTISNEENESFKERFLNAGIQVSSLSSHRVLGLFTIRSRINKFISKISPDVIHTQGYRADRFIQAAKSNKELNFKHLCTVRNIPQEDYVMTYGKVLGKVMFKRHIDSLMQVDKVVGVSEVVYSNLHSYCELKNTTCINNGVDIDLYQPALGIKEIQRLRYELDLPQDEKVFISTGHLSLRKDPDFLIEGFIDSKLSNSHLVLVGDGELKEFLAEKYKSFSCVKFVGRSNRISDYLKASDYYVSCSKSEGLPNSVLEAMASGLPCVLSDIEPHTQIVTTSLKDVGCIYGLGSKTDFLKALKQTYETDKLELSKNARDLTLASFSAGYMSNKYQDLYLKLLDIT</sequence>
<dbReference type="InterPro" id="IPR050194">
    <property type="entry name" value="Glycosyltransferase_grp1"/>
</dbReference>
<evidence type="ECO:0000313" key="3">
    <source>
        <dbReference type="EMBL" id="QOS24737.1"/>
    </source>
</evidence>
<dbReference type="RefSeq" id="WP_258493265.1">
    <property type="nucleotide sequence ID" value="NZ_JANFTT010000015.1"/>
</dbReference>
<dbReference type="PANTHER" id="PTHR45947">
    <property type="entry name" value="SULFOQUINOVOSYL TRANSFERASE SQD2"/>
    <property type="match status" value="1"/>
</dbReference>
<dbReference type="PANTHER" id="PTHR45947:SF3">
    <property type="entry name" value="SULFOQUINOVOSYL TRANSFERASE SQD2"/>
    <property type="match status" value="1"/>
</dbReference>
<dbReference type="EC" id="2.4.-.-" evidence="3"/>
<dbReference type="Pfam" id="PF00534">
    <property type="entry name" value="Glycos_transf_1"/>
    <property type="match status" value="1"/>
</dbReference>
<reference evidence="3" key="1">
    <citation type="submission" date="2020-08" db="EMBL/GenBank/DDBJ databases">
        <title>Genetic structure, function and evolution of capsule biosynthesis loci in Vibrio parahaemolyticus.</title>
        <authorList>
            <person name="Li L."/>
            <person name="Bian S."/>
        </authorList>
    </citation>
    <scope>NUCLEOTIDE SEQUENCE</scope>
    <source>
        <strain evidence="3">VP5</strain>
    </source>
</reference>
<dbReference type="Gene3D" id="3.40.50.2000">
    <property type="entry name" value="Glycogen Phosphorylase B"/>
    <property type="match status" value="2"/>
</dbReference>
<keyword evidence="3" id="KW-0808">Transferase</keyword>
<dbReference type="GO" id="GO:0016757">
    <property type="term" value="F:glycosyltransferase activity"/>
    <property type="evidence" value="ECO:0007669"/>
    <property type="project" value="UniProtKB-KW"/>
</dbReference>
<feature type="domain" description="Glycosyltransferase subfamily 4-like N-terminal" evidence="2">
    <location>
        <begin position="17"/>
        <end position="182"/>
    </location>
</feature>
<evidence type="ECO:0000259" key="2">
    <source>
        <dbReference type="Pfam" id="PF13439"/>
    </source>
</evidence>
<dbReference type="AlphaFoldDB" id="A0A7M1WCG7"/>
<accession>A0A7M1WCG7</accession>
<protein>
    <submittedName>
        <fullName evidence="3">Putative glycosyltransferase EpsD</fullName>
        <ecNumber evidence="3">2.4.-.-</ecNumber>
    </submittedName>
</protein>
<organism evidence="3">
    <name type="scientific">Vibrio parahaemolyticus</name>
    <dbReference type="NCBI Taxonomy" id="670"/>
    <lineage>
        <taxon>Bacteria</taxon>
        <taxon>Pseudomonadati</taxon>
        <taxon>Pseudomonadota</taxon>
        <taxon>Gammaproteobacteria</taxon>
        <taxon>Vibrionales</taxon>
        <taxon>Vibrionaceae</taxon>
        <taxon>Vibrio</taxon>
    </lineage>
</organism>
<dbReference type="SUPFAM" id="SSF53756">
    <property type="entry name" value="UDP-Glycosyltransferase/glycogen phosphorylase"/>
    <property type="match status" value="1"/>
</dbReference>
<gene>
    <name evidence="3" type="primary">epsD</name>
    <name evidence="3" type="ORF">VP5_00019</name>
</gene>
<dbReference type="InterPro" id="IPR001296">
    <property type="entry name" value="Glyco_trans_1"/>
</dbReference>
<evidence type="ECO:0000259" key="1">
    <source>
        <dbReference type="Pfam" id="PF00534"/>
    </source>
</evidence>
<dbReference type="EMBL" id="MT898276">
    <property type="protein sequence ID" value="QOS24737.1"/>
    <property type="molecule type" value="Genomic_DNA"/>
</dbReference>
<proteinExistence type="predicted"/>
<feature type="domain" description="Glycosyl transferase family 1" evidence="1">
    <location>
        <begin position="195"/>
        <end position="344"/>
    </location>
</feature>
<dbReference type="Pfam" id="PF13439">
    <property type="entry name" value="Glyco_transf_4"/>
    <property type="match status" value="1"/>
</dbReference>